<dbReference type="InterPro" id="IPR035899">
    <property type="entry name" value="DBL_dom_sf"/>
</dbReference>
<feature type="compositionally biased region" description="Low complexity" evidence="2">
    <location>
        <begin position="40"/>
        <end position="49"/>
    </location>
</feature>
<dbReference type="RefSeq" id="XP_004367666.1">
    <property type="nucleotide sequence ID" value="XM_004367609.1"/>
</dbReference>
<keyword evidence="1" id="KW-0040">ANK repeat</keyword>
<feature type="repeat" description="ANK" evidence="1">
    <location>
        <begin position="587"/>
        <end position="611"/>
    </location>
</feature>
<feature type="compositionally biased region" description="Low complexity" evidence="2">
    <location>
        <begin position="23"/>
        <end position="32"/>
    </location>
</feature>
<evidence type="ECO:0000313" key="5">
    <source>
        <dbReference type="Proteomes" id="UP000011083"/>
    </source>
</evidence>
<dbReference type="InterPro" id="IPR000219">
    <property type="entry name" value="DH_dom"/>
</dbReference>
<dbReference type="InterPro" id="IPR051092">
    <property type="entry name" value="FYVE_RhoGEF_PH"/>
</dbReference>
<feature type="compositionally biased region" description="Basic and acidic residues" evidence="2">
    <location>
        <begin position="255"/>
        <end position="264"/>
    </location>
</feature>
<dbReference type="PROSITE" id="PS50297">
    <property type="entry name" value="ANK_REP_REGION"/>
    <property type="match status" value="3"/>
</dbReference>
<dbReference type="GO" id="GO:0005085">
    <property type="term" value="F:guanyl-nucleotide exchange factor activity"/>
    <property type="evidence" value="ECO:0007669"/>
    <property type="project" value="InterPro"/>
</dbReference>
<dbReference type="PROSITE" id="PS00741">
    <property type="entry name" value="DH_1"/>
    <property type="match status" value="1"/>
</dbReference>
<feature type="compositionally biased region" description="Acidic residues" evidence="2">
    <location>
        <begin position="155"/>
        <end position="188"/>
    </location>
</feature>
<dbReference type="OrthoDB" id="539213at2759"/>
<dbReference type="Gene3D" id="1.20.900.10">
    <property type="entry name" value="Dbl homology (DH) domain"/>
    <property type="match status" value="1"/>
</dbReference>
<dbReference type="KEGG" id="acan:ACA1_254880"/>
<dbReference type="GeneID" id="14923345"/>
<feature type="repeat" description="ANK" evidence="1">
    <location>
        <begin position="542"/>
        <end position="564"/>
    </location>
</feature>
<feature type="repeat" description="ANK" evidence="1">
    <location>
        <begin position="460"/>
        <end position="492"/>
    </location>
</feature>
<dbReference type="GO" id="GO:0005737">
    <property type="term" value="C:cytoplasm"/>
    <property type="evidence" value="ECO:0007669"/>
    <property type="project" value="TreeGrafter"/>
</dbReference>
<feature type="compositionally biased region" description="Low complexity" evidence="2">
    <location>
        <begin position="335"/>
        <end position="400"/>
    </location>
</feature>
<feature type="region of interest" description="Disordered" evidence="2">
    <location>
        <begin position="1"/>
        <end position="188"/>
    </location>
</feature>
<dbReference type="SMART" id="SM00325">
    <property type="entry name" value="RhoGEF"/>
    <property type="match status" value="1"/>
</dbReference>
<evidence type="ECO:0000313" key="4">
    <source>
        <dbReference type="EMBL" id="ELR22410.1"/>
    </source>
</evidence>
<dbReference type="EMBL" id="KB007885">
    <property type="protein sequence ID" value="ELR22410.1"/>
    <property type="molecule type" value="Genomic_DNA"/>
</dbReference>
<protein>
    <submittedName>
        <fullName evidence="4">Ankyrin repeatcontaining protein</fullName>
    </submittedName>
</protein>
<feature type="region of interest" description="Disordered" evidence="2">
    <location>
        <begin position="240"/>
        <end position="400"/>
    </location>
</feature>
<dbReference type="PROSITE" id="PS50088">
    <property type="entry name" value="ANK_REPEAT"/>
    <property type="match status" value="3"/>
</dbReference>
<dbReference type="PANTHER" id="PTHR12673:SF159">
    <property type="entry name" value="LD03170P"/>
    <property type="match status" value="1"/>
</dbReference>
<proteinExistence type="predicted"/>
<dbReference type="GO" id="GO:0035556">
    <property type="term" value="P:intracellular signal transduction"/>
    <property type="evidence" value="ECO:0007669"/>
    <property type="project" value="InterPro"/>
</dbReference>
<feature type="compositionally biased region" description="Gly residues" evidence="2">
    <location>
        <begin position="100"/>
        <end position="112"/>
    </location>
</feature>
<dbReference type="PROSITE" id="PS50010">
    <property type="entry name" value="DH_2"/>
    <property type="match status" value="1"/>
</dbReference>
<reference evidence="4 5" key="1">
    <citation type="journal article" date="2013" name="Genome Biol.">
        <title>Genome of Acanthamoeba castellanii highlights extensive lateral gene transfer and early evolution of tyrosine kinase signaling.</title>
        <authorList>
            <person name="Clarke M."/>
            <person name="Lohan A.J."/>
            <person name="Liu B."/>
            <person name="Lagkouvardos I."/>
            <person name="Roy S."/>
            <person name="Zafar N."/>
            <person name="Bertelli C."/>
            <person name="Schilde C."/>
            <person name="Kianianmomeni A."/>
            <person name="Burglin T.R."/>
            <person name="Frech C."/>
            <person name="Turcotte B."/>
            <person name="Kopec K.O."/>
            <person name="Synnott J.M."/>
            <person name="Choo C."/>
            <person name="Paponov I."/>
            <person name="Finkler A."/>
            <person name="Soon Heng Tan C."/>
            <person name="Hutchins A.P."/>
            <person name="Weinmeier T."/>
            <person name="Rattei T."/>
            <person name="Chu J.S."/>
            <person name="Gimenez G."/>
            <person name="Irimia M."/>
            <person name="Rigden D.J."/>
            <person name="Fitzpatrick D.A."/>
            <person name="Lorenzo-Morales J."/>
            <person name="Bateman A."/>
            <person name="Chiu C.H."/>
            <person name="Tang P."/>
            <person name="Hegemann P."/>
            <person name="Fromm H."/>
            <person name="Raoult D."/>
            <person name="Greub G."/>
            <person name="Miranda-Saavedra D."/>
            <person name="Chen N."/>
            <person name="Nash P."/>
            <person name="Ginger M.L."/>
            <person name="Horn M."/>
            <person name="Schaap P."/>
            <person name="Caler L."/>
            <person name="Loftus B."/>
        </authorList>
    </citation>
    <scope>NUCLEOTIDE SEQUENCE [LARGE SCALE GENOMIC DNA]</scope>
    <source>
        <strain evidence="4 5">Neff</strain>
    </source>
</reference>
<dbReference type="Gene3D" id="1.25.40.20">
    <property type="entry name" value="Ankyrin repeat-containing domain"/>
    <property type="match status" value="2"/>
</dbReference>
<dbReference type="InterPro" id="IPR001331">
    <property type="entry name" value="GDS_CDC24_CS"/>
</dbReference>
<dbReference type="InterPro" id="IPR002110">
    <property type="entry name" value="Ankyrin_rpt"/>
</dbReference>
<dbReference type="Pfam" id="PF12796">
    <property type="entry name" value="Ank_2"/>
    <property type="match status" value="1"/>
</dbReference>
<sequence length="1090" mass="119373">MEASQQPRPRVAALMAIFAQPAGSHSTTTTPNSPAPGPATPGSSSPISPRGEVGVNTGGGAKRPPPRPPRVRRSQSRSEDFSACPPPGFSPVTLETAQFGAGGGTAPSGTGGPVATAGAQPKGRSRRRYGGGSSGRRRRRYGSRAGRGSGILSDGEGDSDAEESDDVDDDSVDNSEDGDGDKNEDDDEAELIFNEEDEAIHVHKAYRESMHLSVCPSRIAAATVVGSLSEDNLSLVAGSAADKTTTQSGGGASKDGSKPKEKEKEKKKKRAMTFGQLRTLLTHHKDTGDRHGSKGKVGSEEREKEKERKRGEKEREKSERAANKANGRTRKDLHATTAPAHHTSTSSSSSSSPATSRQALTSSRSPSHSRSPSTSSPSHSRSPSLTSSVSPATSSASTSLATEAHPYKNHAGQTPLHIAIDTFAERIGKGRDDESDDLETVSAVIDDAKERGYLDETDGSGWTALHCASYKGNCRLITLLLKKGADPCIATAEGTTALIYFLRYGGGLREMGTKEDEEPEESLMTLRKFIEHGANLNAQNSNGEYPLHSAAQSGKAKHVEILLNAHRGKKGKSTQPKAVDPNTLNKWGETCLHVAARMGNTKVVRHLVRHSDIDVSIVGPDGTAREVALKYGHRGVIELMGGRGKDGYGDITLHRFTSAPDLAKIVACQRLVRKWRRYRRSFHFAVQSWRSRYESTPLKKRFRKVREIVDNQARYTDNLRKIHLHYWAPPSDAPAAAAAVRDLFGNLDKILTLAEGMTAALRERVNNLPDHHDQPISDSFVQYIPALSLYSGYFRNYDTATDTLRMLAKQDSFTQFLQTINSDEAGAGAGKTSCLHLESFLIMPVQQIPRYILLLEDLKKMTTYSKHVELPHTLEALQAMKDLAERINTKKGFSLAIELVAKVQTKLLGLYEPLVTNERRYVHEGWWTAAEDPKHLIQSRLARHLAGAKKEVGKFYAFVFNDCFVLAKPTKDKEAKPEDAFYQFVSLTKWTSVQSQFFPVTWGKHKDEDVQGLKVKKTASGAKTKWLLGDSKYQNVLWLEKLRTLNDAKDSQFGHTQQLSRSMIYLTQKGESALSLLHKSQQQLDDVADQ</sequence>
<dbReference type="Proteomes" id="UP000011083">
    <property type="component" value="Unassembled WGS sequence"/>
</dbReference>
<dbReference type="CDD" id="cd00160">
    <property type="entry name" value="RhoGEF"/>
    <property type="match status" value="1"/>
</dbReference>
<organism evidence="4 5">
    <name type="scientific">Acanthamoeba castellanii (strain ATCC 30010 / Neff)</name>
    <dbReference type="NCBI Taxonomy" id="1257118"/>
    <lineage>
        <taxon>Eukaryota</taxon>
        <taxon>Amoebozoa</taxon>
        <taxon>Discosea</taxon>
        <taxon>Longamoebia</taxon>
        <taxon>Centramoebida</taxon>
        <taxon>Acanthamoebidae</taxon>
        <taxon>Acanthamoeba</taxon>
    </lineage>
</organism>
<feature type="domain" description="DH" evidence="3">
    <location>
        <begin position="700"/>
        <end position="890"/>
    </location>
</feature>
<dbReference type="Pfam" id="PF00023">
    <property type="entry name" value="Ank"/>
    <property type="match status" value="1"/>
</dbReference>
<dbReference type="SUPFAM" id="SSF48403">
    <property type="entry name" value="Ankyrin repeat"/>
    <property type="match status" value="1"/>
</dbReference>
<dbReference type="SUPFAM" id="SSF48065">
    <property type="entry name" value="DBL homology domain (DH-domain)"/>
    <property type="match status" value="1"/>
</dbReference>
<dbReference type="AlphaFoldDB" id="L8HB25"/>
<dbReference type="Pfam" id="PF00621">
    <property type="entry name" value="RhoGEF"/>
    <property type="match status" value="1"/>
</dbReference>
<dbReference type="InterPro" id="IPR036770">
    <property type="entry name" value="Ankyrin_rpt-contain_sf"/>
</dbReference>
<feature type="compositionally biased region" description="Basic residues" evidence="2">
    <location>
        <begin position="123"/>
        <end position="142"/>
    </location>
</feature>
<dbReference type="VEuPathDB" id="AmoebaDB:ACA1_254880"/>
<evidence type="ECO:0000256" key="1">
    <source>
        <dbReference type="PROSITE-ProRule" id="PRU00023"/>
    </source>
</evidence>
<name>L8HB25_ACACF</name>
<dbReference type="SMART" id="SM00248">
    <property type="entry name" value="ANK"/>
    <property type="match status" value="5"/>
</dbReference>
<evidence type="ECO:0000259" key="3">
    <source>
        <dbReference type="PROSITE" id="PS50010"/>
    </source>
</evidence>
<dbReference type="PANTHER" id="PTHR12673">
    <property type="entry name" value="FACIOGENITAL DYSPLASIA PROTEIN"/>
    <property type="match status" value="1"/>
</dbReference>
<keyword evidence="5" id="KW-1185">Reference proteome</keyword>
<accession>L8HB25</accession>
<feature type="compositionally biased region" description="Basic and acidic residues" evidence="2">
    <location>
        <begin position="283"/>
        <end position="322"/>
    </location>
</feature>
<evidence type="ECO:0000256" key="2">
    <source>
        <dbReference type="SAM" id="MobiDB-lite"/>
    </source>
</evidence>
<gene>
    <name evidence="4" type="ORF">ACA1_254880</name>
</gene>